<evidence type="ECO:0000256" key="13">
    <source>
        <dbReference type="ARBA" id="ARBA00022989"/>
    </source>
</evidence>
<evidence type="ECO:0000256" key="19">
    <source>
        <dbReference type="ARBA" id="ARBA00031825"/>
    </source>
</evidence>
<feature type="transmembrane region" description="Helical" evidence="24">
    <location>
        <begin position="68"/>
        <end position="85"/>
    </location>
</feature>
<comment type="catalytic activity">
    <reaction evidence="1">
        <text>a 1,2-diacyl-sn-glycero-3-phosphate + CTP + H(+) = a CDP-1,2-diacyl-sn-glycerol + diphosphate</text>
        <dbReference type="Rhea" id="RHEA:16229"/>
        <dbReference type="ChEBI" id="CHEBI:15378"/>
        <dbReference type="ChEBI" id="CHEBI:33019"/>
        <dbReference type="ChEBI" id="CHEBI:37563"/>
        <dbReference type="ChEBI" id="CHEBI:58332"/>
        <dbReference type="ChEBI" id="CHEBI:58608"/>
        <dbReference type="EC" id="2.7.7.41"/>
    </reaction>
</comment>
<evidence type="ECO:0000256" key="5">
    <source>
        <dbReference type="ARBA" id="ARBA00010185"/>
    </source>
</evidence>
<evidence type="ECO:0000313" key="25">
    <source>
        <dbReference type="EMBL" id="PPE03243.1"/>
    </source>
</evidence>
<keyword evidence="11 24" id="KW-0812">Transmembrane</keyword>
<evidence type="ECO:0000256" key="21">
    <source>
        <dbReference type="ARBA" id="ARBA00032396"/>
    </source>
</evidence>
<dbReference type="OrthoDB" id="9799199at2"/>
<keyword evidence="17" id="KW-1208">Phospholipid metabolism</keyword>
<evidence type="ECO:0000256" key="24">
    <source>
        <dbReference type="SAM" id="Phobius"/>
    </source>
</evidence>
<dbReference type="EC" id="2.7.7.41" evidence="6"/>
<evidence type="ECO:0000256" key="7">
    <source>
        <dbReference type="ARBA" id="ARBA00019373"/>
    </source>
</evidence>
<evidence type="ECO:0000256" key="18">
    <source>
        <dbReference type="ARBA" id="ARBA00029893"/>
    </source>
</evidence>
<evidence type="ECO:0000256" key="3">
    <source>
        <dbReference type="ARBA" id="ARBA00005119"/>
    </source>
</evidence>
<evidence type="ECO:0000256" key="10">
    <source>
        <dbReference type="ARBA" id="ARBA00022679"/>
    </source>
</evidence>
<proteinExistence type="inferred from homology"/>
<gene>
    <name evidence="25" type="ORF">HCUR_01310</name>
</gene>
<sequence>MKLHLFSHLKERVQSSVWMTVFFVLLFALVYWFQGSKTIAYIILSLFVLGCLSEWGYACFVAKTSKKYYVWGLGSIFIILGALSFMKTFNTKGWSGWIVIVASSIFTDIFAYFFGSWLKGPKIFPRISPAKTYSGALGALLMAPVCTMMVGDLLHHPITWMSASILSIFAQVGDFLESWAKRHLEIKDMGTWIKGHGGVIDRTDSWWMTAMGYGIEPWI</sequence>
<feature type="transmembrane region" description="Helical" evidence="24">
    <location>
        <begin position="39"/>
        <end position="61"/>
    </location>
</feature>
<dbReference type="Proteomes" id="UP000239425">
    <property type="component" value="Unassembled WGS sequence"/>
</dbReference>
<keyword evidence="26" id="KW-1185">Reference proteome</keyword>
<comment type="pathway">
    <text evidence="3">Phospholipid metabolism; CDP-diacylglycerol biosynthesis; CDP-diacylglycerol from sn-glycerol 3-phosphate: step 3/3.</text>
</comment>
<comment type="caution">
    <text evidence="25">The sequence shown here is derived from an EMBL/GenBank/DDBJ whole genome shotgun (WGS) entry which is preliminary data.</text>
</comment>
<keyword evidence="14" id="KW-0443">Lipid metabolism</keyword>
<evidence type="ECO:0000256" key="9">
    <source>
        <dbReference type="ARBA" id="ARBA00022516"/>
    </source>
</evidence>
<dbReference type="Pfam" id="PF01148">
    <property type="entry name" value="CTP_transf_1"/>
    <property type="match status" value="1"/>
</dbReference>
<evidence type="ECO:0000256" key="1">
    <source>
        <dbReference type="ARBA" id="ARBA00001698"/>
    </source>
</evidence>
<keyword evidence="15 24" id="KW-0472">Membrane</keyword>
<reference evidence="25 26" key="1">
    <citation type="submission" date="2017-11" db="EMBL/GenBank/DDBJ databases">
        <title>Comparative genomic analysis of Holospora spp., intranuclear symbionts of paramecia.</title>
        <authorList>
            <person name="Garushyants S.K."/>
            <person name="Beliavskaya A."/>
            <person name="Malko D.B."/>
            <person name="Logacheva M.D."/>
            <person name="Rautian M.S."/>
            <person name="Gelfand M.S."/>
        </authorList>
    </citation>
    <scope>NUCLEOTIDE SEQUENCE [LARGE SCALE GENOMIC DNA]</scope>
    <source>
        <strain evidence="26">02AZ16</strain>
    </source>
</reference>
<evidence type="ECO:0000256" key="20">
    <source>
        <dbReference type="ARBA" id="ARBA00032253"/>
    </source>
</evidence>
<comment type="subcellular location">
    <subcellularLocation>
        <location evidence="2">Cell membrane</location>
        <topology evidence="2">Multi-pass membrane protein</topology>
    </subcellularLocation>
</comment>
<evidence type="ECO:0000256" key="6">
    <source>
        <dbReference type="ARBA" id="ARBA00012487"/>
    </source>
</evidence>
<evidence type="ECO:0000256" key="17">
    <source>
        <dbReference type="ARBA" id="ARBA00023264"/>
    </source>
</evidence>
<evidence type="ECO:0000313" key="26">
    <source>
        <dbReference type="Proteomes" id="UP000239425"/>
    </source>
</evidence>
<keyword evidence="9" id="KW-0444">Lipid biosynthesis</keyword>
<evidence type="ECO:0000256" key="11">
    <source>
        <dbReference type="ARBA" id="ARBA00022692"/>
    </source>
</evidence>
<comment type="pathway">
    <text evidence="4">Lipid metabolism.</text>
</comment>
<dbReference type="AlphaFoldDB" id="A0A2S5R7H2"/>
<evidence type="ECO:0000256" key="16">
    <source>
        <dbReference type="ARBA" id="ARBA00023209"/>
    </source>
</evidence>
<organism evidence="25 26">
    <name type="scientific">Holospora curviuscula</name>
    <dbReference type="NCBI Taxonomy" id="1082868"/>
    <lineage>
        <taxon>Bacteria</taxon>
        <taxon>Pseudomonadati</taxon>
        <taxon>Pseudomonadota</taxon>
        <taxon>Alphaproteobacteria</taxon>
        <taxon>Holosporales</taxon>
        <taxon>Holosporaceae</taxon>
        <taxon>Holospora</taxon>
    </lineage>
</organism>
<dbReference type="GO" id="GO:0005886">
    <property type="term" value="C:plasma membrane"/>
    <property type="evidence" value="ECO:0007669"/>
    <property type="project" value="UniProtKB-SubCell"/>
</dbReference>
<evidence type="ECO:0000256" key="14">
    <source>
        <dbReference type="ARBA" id="ARBA00023098"/>
    </source>
</evidence>
<dbReference type="GO" id="GO:0016024">
    <property type="term" value="P:CDP-diacylglycerol biosynthetic process"/>
    <property type="evidence" value="ECO:0007669"/>
    <property type="project" value="TreeGrafter"/>
</dbReference>
<accession>A0A2S5R7H2</accession>
<keyword evidence="13 24" id="KW-1133">Transmembrane helix</keyword>
<dbReference type="EMBL" id="PHHC01000124">
    <property type="protein sequence ID" value="PPE03243.1"/>
    <property type="molecule type" value="Genomic_DNA"/>
</dbReference>
<dbReference type="GO" id="GO:0004605">
    <property type="term" value="F:phosphatidate cytidylyltransferase activity"/>
    <property type="evidence" value="ECO:0007669"/>
    <property type="project" value="UniProtKB-EC"/>
</dbReference>
<feature type="transmembrane region" description="Helical" evidence="24">
    <location>
        <begin position="97"/>
        <end position="118"/>
    </location>
</feature>
<evidence type="ECO:0000256" key="8">
    <source>
        <dbReference type="ARBA" id="ARBA00022475"/>
    </source>
</evidence>
<name>A0A2S5R7H2_9PROT</name>
<protein>
    <recommendedName>
        <fullName evidence="7">Phosphatidate cytidylyltransferase</fullName>
        <ecNumber evidence="6">2.7.7.41</ecNumber>
    </recommendedName>
    <alternativeName>
        <fullName evidence="20">CDP-DAG synthase</fullName>
    </alternativeName>
    <alternativeName>
        <fullName evidence="22">CDP-DG synthase</fullName>
    </alternativeName>
    <alternativeName>
        <fullName evidence="18">CDP-diacylglycerol synthase</fullName>
    </alternativeName>
    <alternativeName>
        <fullName evidence="21">CDP-diglyceride pyrophosphorylase</fullName>
    </alternativeName>
    <alternativeName>
        <fullName evidence="23">CDP-diglyceride synthase</fullName>
    </alternativeName>
    <alternativeName>
        <fullName evidence="19">CTP:phosphatidate cytidylyltransferase</fullName>
    </alternativeName>
</protein>
<evidence type="ECO:0000256" key="12">
    <source>
        <dbReference type="ARBA" id="ARBA00022695"/>
    </source>
</evidence>
<comment type="similarity">
    <text evidence="5">Belongs to the CDS family.</text>
</comment>
<keyword evidence="8" id="KW-1003">Cell membrane</keyword>
<evidence type="ECO:0000256" key="15">
    <source>
        <dbReference type="ARBA" id="ARBA00023136"/>
    </source>
</evidence>
<evidence type="ECO:0000256" key="23">
    <source>
        <dbReference type="ARBA" id="ARBA00033406"/>
    </source>
</evidence>
<keyword evidence="10 25" id="KW-0808">Transferase</keyword>
<dbReference type="PANTHER" id="PTHR46382">
    <property type="entry name" value="PHOSPHATIDATE CYTIDYLYLTRANSFERASE"/>
    <property type="match status" value="1"/>
</dbReference>
<evidence type="ECO:0000256" key="22">
    <source>
        <dbReference type="ARBA" id="ARBA00032743"/>
    </source>
</evidence>
<keyword evidence="12 25" id="KW-0548">Nucleotidyltransferase</keyword>
<dbReference type="PANTHER" id="PTHR46382:SF1">
    <property type="entry name" value="PHOSPHATIDATE CYTIDYLYLTRANSFERASE"/>
    <property type="match status" value="1"/>
</dbReference>
<evidence type="ECO:0000256" key="2">
    <source>
        <dbReference type="ARBA" id="ARBA00004651"/>
    </source>
</evidence>
<dbReference type="RefSeq" id="WP_104207235.1">
    <property type="nucleotide sequence ID" value="NZ_PHHC01000124.1"/>
</dbReference>
<evidence type="ECO:0000256" key="4">
    <source>
        <dbReference type="ARBA" id="ARBA00005189"/>
    </source>
</evidence>
<keyword evidence="16" id="KW-0594">Phospholipid biosynthesis</keyword>
<feature type="transmembrane region" description="Helical" evidence="24">
    <location>
        <begin position="12"/>
        <end position="33"/>
    </location>
</feature>